<evidence type="ECO:0000259" key="3">
    <source>
        <dbReference type="Pfam" id="PF13640"/>
    </source>
</evidence>
<dbReference type="AlphaFoldDB" id="A0A6U9Z5P4"/>
<gene>
    <name evidence="4" type="ORF">PAUS00366_LOCUS11447</name>
    <name evidence="5" type="ORF">PAUS00366_LOCUS11448</name>
</gene>
<feature type="domain" description="Prolyl 4-hydroxylase alpha subunit Fe(2+) 2OG dioxygenase" evidence="3">
    <location>
        <begin position="201"/>
        <end position="269"/>
    </location>
</feature>
<dbReference type="GO" id="GO:0031418">
    <property type="term" value="F:L-ascorbic acid binding"/>
    <property type="evidence" value="ECO:0007669"/>
    <property type="project" value="UniProtKB-KW"/>
</dbReference>
<dbReference type="Pfam" id="PF13640">
    <property type="entry name" value="2OG-FeII_Oxy_3"/>
    <property type="match status" value="1"/>
</dbReference>
<organism evidence="5">
    <name type="scientific">Pseudo-nitzschia australis</name>
    <dbReference type="NCBI Taxonomy" id="44445"/>
    <lineage>
        <taxon>Eukaryota</taxon>
        <taxon>Sar</taxon>
        <taxon>Stramenopiles</taxon>
        <taxon>Ochrophyta</taxon>
        <taxon>Bacillariophyta</taxon>
        <taxon>Bacillariophyceae</taxon>
        <taxon>Bacillariophycidae</taxon>
        <taxon>Bacillariales</taxon>
        <taxon>Bacillariaceae</taxon>
        <taxon>Pseudo-nitzschia</taxon>
    </lineage>
</organism>
<feature type="signal peptide" evidence="2">
    <location>
        <begin position="1"/>
        <end position="16"/>
    </location>
</feature>
<reference evidence="5" key="1">
    <citation type="submission" date="2021-01" db="EMBL/GenBank/DDBJ databases">
        <authorList>
            <person name="Corre E."/>
            <person name="Pelletier E."/>
            <person name="Niang G."/>
            <person name="Scheremetjew M."/>
            <person name="Finn R."/>
            <person name="Kale V."/>
            <person name="Holt S."/>
            <person name="Cochrane G."/>
            <person name="Meng A."/>
            <person name="Brown T."/>
            <person name="Cohen L."/>
        </authorList>
    </citation>
    <scope>NUCLEOTIDE SEQUENCE</scope>
    <source>
        <strain evidence="5">10249 10 AB</strain>
    </source>
</reference>
<dbReference type="EMBL" id="HBIX01015754">
    <property type="protein sequence ID" value="CAE0718693.1"/>
    <property type="molecule type" value="Transcribed_RNA"/>
</dbReference>
<keyword evidence="1" id="KW-0847">Vitamin C</keyword>
<dbReference type="EMBL" id="HBIX01015755">
    <property type="protein sequence ID" value="CAE0718694.1"/>
    <property type="molecule type" value="Transcribed_RNA"/>
</dbReference>
<name>A0A6U9Z5P4_9STRA</name>
<evidence type="ECO:0000256" key="2">
    <source>
        <dbReference type="SAM" id="SignalP"/>
    </source>
</evidence>
<sequence>MTKMSWLVFGTTIVATINPLVCSGFAIGRNRPNVSTEKATSHVKGSYNTLRRFPHRRIHSSQSQLFATLKESNDRMLPSSVYSTIEEGKIAVVPNFLNEADILPLRQDAQQLWLDKRFSTDALAGYGSKGSFDPTKDRAVLKLTNWKRTDYGNFGLRSNTFGKLMAAVRQELAMNLNRPQLAAPNSAAVNKYGIGSTEISYTRFGPGAFLKRHVDEHHEELKGRDGWMQPTRRSISWLIYLNEPDWNSCRDGGQLRCFERTRRPFGRIGATTGGDLQIGWLTASADGEIPVYLDAKNHDHGECAMYFLERHGSRVYITKSFRNNPILYVEGSEQLVKKVLIKSPDIASRFRLIEPPKSKLNDFIRGNDAYLGQGEPSRNIIEEELEDVDPLGGTLVLFDSVSLPHEVLATRNNRERWACSGWYHEDQQEIGFT</sequence>
<evidence type="ECO:0000313" key="5">
    <source>
        <dbReference type="EMBL" id="CAE0718694.1"/>
    </source>
</evidence>
<evidence type="ECO:0000256" key="1">
    <source>
        <dbReference type="ARBA" id="ARBA00022896"/>
    </source>
</evidence>
<evidence type="ECO:0000313" key="4">
    <source>
        <dbReference type="EMBL" id="CAE0718693.1"/>
    </source>
</evidence>
<accession>A0A6U9Z5P4</accession>
<dbReference type="PANTHER" id="PTHR12907">
    <property type="entry name" value="EGL NINE HOMOLOG-RELATED"/>
    <property type="match status" value="1"/>
</dbReference>
<dbReference type="PANTHER" id="PTHR12907:SF26">
    <property type="entry name" value="HIF PROLYL HYDROXYLASE, ISOFORM C"/>
    <property type="match status" value="1"/>
</dbReference>
<protein>
    <recommendedName>
        <fullName evidence="3">Prolyl 4-hydroxylase alpha subunit Fe(2+) 2OG dioxygenase domain-containing protein</fullName>
    </recommendedName>
</protein>
<dbReference type="GO" id="GO:0008198">
    <property type="term" value="F:ferrous iron binding"/>
    <property type="evidence" value="ECO:0007669"/>
    <property type="project" value="TreeGrafter"/>
</dbReference>
<dbReference type="Gene3D" id="2.60.120.620">
    <property type="entry name" value="q2cbj1_9rhob like domain"/>
    <property type="match status" value="2"/>
</dbReference>
<dbReference type="InterPro" id="IPR051559">
    <property type="entry name" value="HIF_prolyl_hydroxylases"/>
</dbReference>
<keyword evidence="2" id="KW-0732">Signal</keyword>
<feature type="chain" id="PRO_5035586196" description="Prolyl 4-hydroxylase alpha subunit Fe(2+) 2OG dioxygenase domain-containing protein" evidence="2">
    <location>
        <begin position="17"/>
        <end position="433"/>
    </location>
</feature>
<dbReference type="GO" id="GO:0071456">
    <property type="term" value="P:cellular response to hypoxia"/>
    <property type="evidence" value="ECO:0007669"/>
    <property type="project" value="TreeGrafter"/>
</dbReference>
<dbReference type="InterPro" id="IPR044862">
    <property type="entry name" value="Pro_4_hyd_alph_FE2OG_OXY"/>
</dbReference>
<proteinExistence type="predicted"/>
<dbReference type="GO" id="GO:0031543">
    <property type="term" value="F:peptidyl-proline dioxygenase activity"/>
    <property type="evidence" value="ECO:0007669"/>
    <property type="project" value="TreeGrafter"/>
</dbReference>